<keyword evidence="1" id="KW-1133">Transmembrane helix</keyword>
<proteinExistence type="predicted"/>
<evidence type="ECO:0000313" key="2">
    <source>
        <dbReference type="EMBL" id="MER2490326.1"/>
    </source>
</evidence>
<name>A0ABV1RBN4_9ALTE</name>
<comment type="caution">
    <text evidence="2">The sequence shown here is derived from an EMBL/GenBank/DDBJ whole genome shotgun (WGS) entry which is preliminary data.</text>
</comment>
<accession>A0ABV1RBN4</accession>
<keyword evidence="3" id="KW-1185">Reference proteome</keyword>
<gene>
    <name evidence="2" type="ORF">ABS311_00285</name>
</gene>
<dbReference type="EMBL" id="JBELOE010000039">
    <property type="protein sequence ID" value="MER2490326.1"/>
    <property type="molecule type" value="Genomic_DNA"/>
</dbReference>
<evidence type="ECO:0000313" key="3">
    <source>
        <dbReference type="Proteomes" id="UP001467690"/>
    </source>
</evidence>
<organism evidence="2 3">
    <name type="scientific">Catenovulum sediminis</name>
    <dbReference type="NCBI Taxonomy" id="1740262"/>
    <lineage>
        <taxon>Bacteria</taxon>
        <taxon>Pseudomonadati</taxon>
        <taxon>Pseudomonadota</taxon>
        <taxon>Gammaproteobacteria</taxon>
        <taxon>Alteromonadales</taxon>
        <taxon>Alteromonadaceae</taxon>
        <taxon>Catenovulum</taxon>
    </lineage>
</organism>
<keyword evidence="1" id="KW-0812">Transmembrane</keyword>
<keyword evidence="1" id="KW-0472">Membrane</keyword>
<dbReference type="Proteomes" id="UP001467690">
    <property type="component" value="Unassembled WGS sequence"/>
</dbReference>
<feature type="transmembrane region" description="Helical" evidence="1">
    <location>
        <begin position="98"/>
        <end position="118"/>
    </location>
</feature>
<sequence length="183" mass="19778">MKLLDVIANVGSAALSTHPLGALAVQAVNAFLPDDEKLSTSDSGEKVLSKVDNMPLNVQVELSKLDLERTKELADADKYTAMCKADAQETRAKIVNKAMNSLILLSLLFVLGVVYVYATKGAAAAFSYEMAAVFVTVSSTFAYVVRAYFGDLRSETESRHAAINNKKPRPKGLTGLISQFKSR</sequence>
<feature type="transmembrane region" description="Helical" evidence="1">
    <location>
        <begin position="130"/>
        <end position="149"/>
    </location>
</feature>
<reference evidence="2 3" key="1">
    <citation type="submission" date="2024-06" db="EMBL/GenBank/DDBJ databases">
        <authorList>
            <person name="Chen R.Y."/>
        </authorList>
    </citation>
    <scope>NUCLEOTIDE SEQUENCE [LARGE SCALE GENOMIC DNA]</scope>
    <source>
        <strain evidence="2 3">D2</strain>
    </source>
</reference>
<evidence type="ECO:0000256" key="1">
    <source>
        <dbReference type="SAM" id="Phobius"/>
    </source>
</evidence>
<protein>
    <submittedName>
        <fullName evidence="2">Uncharacterized protein</fullName>
    </submittedName>
</protein>
<dbReference type="RefSeq" id="WP_350400133.1">
    <property type="nucleotide sequence ID" value="NZ_JBELOE010000039.1"/>
</dbReference>